<dbReference type="CDD" id="cd03414">
    <property type="entry name" value="CbiX_SirB_C"/>
    <property type="match status" value="1"/>
</dbReference>
<dbReference type="GO" id="GO:0046872">
    <property type="term" value="F:metal ion binding"/>
    <property type="evidence" value="ECO:0007669"/>
    <property type="project" value="UniProtKB-KW"/>
</dbReference>
<organism evidence="4 5">
    <name type="scientific">Pelomicrobium methylotrophicum</name>
    <dbReference type="NCBI Taxonomy" id="2602750"/>
    <lineage>
        <taxon>Bacteria</taxon>
        <taxon>Pseudomonadati</taxon>
        <taxon>Pseudomonadota</taxon>
        <taxon>Hydrogenophilia</taxon>
        <taxon>Hydrogenophilia incertae sedis</taxon>
        <taxon>Pelomicrobium</taxon>
    </lineage>
</organism>
<feature type="compositionally biased region" description="Basic and acidic residues" evidence="3">
    <location>
        <begin position="278"/>
        <end position="298"/>
    </location>
</feature>
<name>A0A5C7EHN3_9PROT</name>
<protein>
    <submittedName>
        <fullName evidence="4">Sirohydrochlorin chelatase</fullName>
    </submittedName>
</protein>
<evidence type="ECO:0000256" key="3">
    <source>
        <dbReference type="SAM" id="MobiDB-lite"/>
    </source>
</evidence>
<dbReference type="PANTHER" id="PTHR33542:SF3">
    <property type="entry name" value="SIROHYDROCHLORIN FERROCHELATASE, CHLOROPLASTIC"/>
    <property type="match status" value="1"/>
</dbReference>
<dbReference type="EMBL" id="VPFL01000011">
    <property type="protein sequence ID" value="TXF11756.1"/>
    <property type="molecule type" value="Genomic_DNA"/>
</dbReference>
<dbReference type="SUPFAM" id="SSF53800">
    <property type="entry name" value="Chelatase"/>
    <property type="match status" value="1"/>
</dbReference>
<dbReference type="OrthoDB" id="9797895at2"/>
<feature type="region of interest" description="Disordered" evidence="3">
    <location>
        <begin position="271"/>
        <end position="298"/>
    </location>
</feature>
<dbReference type="InterPro" id="IPR050963">
    <property type="entry name" value="Sirohydro_Cobaltochel/CbiX"/>
</dbReference>
<dbReference type="Gene3D" id="3.40.50.1400">
    <property type="match status" value="2"/>
</dbReference>
<dbReference type="GO" id="GO:0016829">
    <property type="term" value="F:lyase activity"/>
    <property type="evidence" value="ECO:0007669"/>
    <property type="project" value="UniProtKB-KW"/>
</dbReference>
<keyword evidence="5" id="KW-1185">Reference proteome</keyword>
<dbReference type="CDD" id="cd03416">
    <property type="entry name" value="CbiX_SirB_N"/>
    <property type="match status" value="1"/>
</dbReference>
<dbReference type="InterPro" id="IPR002762">
    <property type="entry name" value="CbiX-like"/>
</dbReference>
<evidence type="ECO:0000313" key="5">
    <source>
        <dbReference type="Proteomes" id="UP000321201"/>
    </source>
</evidence>
<dbReference type="InParanoid" id="A0A5C7EHN3"/>
<accession>A0A5C7EHN3</accession>
<proteinExistence type="predicted"/>
<keyword evidence="2" id="KW-0456">Lyase</keyword>
<comment type="caution">
    <text evidence="4">The sequence shown here is derived from an EMBL/GenBank/DDBJ whole genome shotgun (WGS) entry which is preliminary data.</text>
</comment>
<sequence>MSDTILLVGHGSRDPAGNREIEQFAQTLRARQPDWDIQVCFIEFAEVLVDQGLERAARGARRVIVVPLILNAAGHVKMEIPQHIEAARARHPETEFVYAPHLGACDPILSILKRRLHQAMRELDMPDPMTTGVILLGRGSSDRMANGEVAKMARWLQEEGDHELVDIAFTGITYPRLERVVQRHVRLGMTQIVILPYYLFTGTLIERIKRQVDHLKAQYPRVRFARGDYFGFEEEVFQLLEQHVQAIRRGDAAARMPCDGCKYRQVALERGHGHHHHDPGPDFHHEHPHRHAQEVHAA</sequence>
<reference evidence="4 5" key="1">
    <citation type="submission" date="2019-08" db="EMBL/GenBank/DDBJ databases">
        <title>Pelomicrobium methylotrophicum gen. nov., sp. nov. a moderately thermophilic, facultatively anaerobic, lithoautotrophic and methylotrophic bacterium isolated from a terrestrial mud volcano.</title>
        <authorList>
            <person name="Slobodkina G.B."/>
            <person name="Merkel A.Y."/>
            <person name="Slobodkin A.I."/>
        </authorList>
    </citation>
    <scope>NUCLEOTIDE SEQUENCE [LARGE SCALE GENOMIC DNA]</scope>
    <source>
        <strain evidence="4 5">SM250</strain>
    </source>
</reference>
<evidence type="ECO:0000256" key="1">
    <source>
        <dbReference type="ARBA" id="ARBA00022723"/>
    </source>
</evidence>
<dbReference type="PANTHER" id="PTHR33542">
    <property type="entry name" value="SIROHYDROCHLORIN FERROCHELATASE, CHLOROPLASTIC"/>
    <property type="match status" value="1"/>
</dbReference>
<dbReference type="RefSeq" id="WP_147799927.1">
    <property type="nucleotide sequence ID" value="NZ_VPFL01000011.1"/>
</dbReference>
<dbReference type="AlphaFoldDB" id="A0A5C7EHN3"/>
<dbReference type="Proteomes" id="UP000321201">
    <property type="component" value="Unassembled WGS sequence"/>
</dbReference>
<evidence type="ECO:0000256" key="2">
    <source>
        <dbReference type="ARBA" id="ARBA00023239"/>
    </source>
</evidence>
<dbReference type="Pfam" id="PF01903">
    <property type="entry name" value="CbiX"/>
    <property type="match status" value="2"/>
</dbReference>
<gene>
    <name evidence="4" type="ORF">FR698_09330</name>
</gene>
<keyword evidence="1" id="KW-0479">Metal-binding</keyword>
<evidence type="ECO:0000313" key="4">
    <source>
        <dbReference type="EMBL" id="TXF11756.1"/>
    </source>
</evidence>